<keyword evidence="3" id="KW-0813">Transport</keyword>
<dbReference type="GO" id="GO:0015833">
    <property type="term" value="P:peptide transport"/>
    <property type="evidence" value="ECO:0007669"/>
    <property type="project" value="UniProtKB-KW"/>
</dbReference>
<evidence type="ECO:0000259" key="9">
    <source>
        <dbReference type="Pfam" id="PF00496"/>
    </source>
</evidence>
<dbReference type="Proteomes" id="UP000233440">
    <property type="component" value="Unassembled WGS sequence"/>
</dbReference>
<evidence type="ECO:0000256" key="3">
    <source>
        <dbReference type="ARBA" id="ARBA00022448"/>
    </source>
</evidence>
<dbReference type="Gene3D" id="3.10.105.10">
    <property type="entry name" value="Dipeptide-binding Protein, Domain 3"/>
    <property type="match status" value="1"/>
</dbReference>
<evidence type="ECO:0000313" key="10">
    <source>
        <dbReference type="EMBL" id="PKR86760.1"/>
    </source>
</evidence>
<dbReference type="Gene3D" id="3.90.76.10">
    <property type="entry name" value="Dipeptide-binding Protein, Domain 1"/>
    <property type="match status" value="1"/>
</dbReference>
<gene>
    <name evidence="10" type="ORF">CWO92_01485</name>
</gene>
<evidence type="ECO:0000256" key="4">
    <source>
        <dbReference type="ARBA" id="ARBA00022729"/>
    </source>
</evidence>
<dbReference type="Gene3D" id="3.40.190.10">
    <property type="entry name" value="Periplasmic binding protein-like II"/>
    <property type="match status" value="1"/>
</dbReference>
<organism evidence="10 11">
    <name type="scientific">Heyndrickxia camelliae</name>
    <dbReference type="NCBI Taxonomy" id="1707093"/>
    <lineage>
        <taxon>Bacteria</taxon>
        <taxon>Bacillati</taxon>
        <taxon>Bacillota</taxon>
        <taxon>Bacilli</taxon>
        <taxon>Bacillales</taxon>
        <taxon>Bacillaceae</taxon>
        <taxon>Heyndrickxia</taxon>
    </lineage>
</organism>
<keyword evidence="11" id="KW-1185">Reference proteome</keyword>
<evidence type="ECO:0000256" key="1">
    <source>
        <dbReference type="ARBA" id="ARBA00004193"/>
    </source>
</evidence>
<accession>A0A2N3LQ72</accession>
<dbReference type="InterPro" id="IPR030678">
    <property type="entry name" value="Peptide/Ni-bd"/>
</dbReference>
<dbReference type="Pfam" id="PF00496">
    <property type="entry name" value="SBP_bac_5"/>
    <property type="match status" value="1"/>
</dbReference>
<keyword evidence="6" id="KW-0564">Palmitate</keyword>
<dbReference type="FunFam" id="3.10.105.10:FF:000001">
    <property type="entry name" value="Oligopeptide ABC transporter, oligopeptide-binding protein"/>
    <property type="match status" value="1"/>
</dbReference>
<comment type="similarity">
    <text evidence="2">Belongs to the bacterial solute-binding protein 5 family.</text>
</comment>
<dbReference type="AlphaFoldDB" id="A0A2N3LQ72"/>
<dbReference type="PIRSF" id="PIRSF002741">
    <property type="entry name" value="MppA"/>
    <property type="match status" value="1"/>
</dbReference>
<protein>
    <submittedName>
        <fullName evidence="10">Peptide ABC transporter substrate-binding protein</fullName>
    </submittedName>
</protein>
<dbReference type="InterPro" id="IPR000914">
    <property type="entry name" value="SBP_5_dom"/>
</dbReference>
<dbReference type="RefSeq" id="WP_101352410.1">
    <property type="nucleotide sequence ID" value="NZ_PIQO01000001.1"/>
</dbReference>
<reference evidence="10 11" key="1">
    <citation type="submission" date="2017-11" db="EMBL/GenBank/DDBJ databases">
        <title>Bacillus camelliae sp. nov., isolated from pu'er tea.</title>
        <authorList>
            <person name="Niu L."/>
        </authorList>
    </citation>
    <scope>NUCLEOTIDE SEQUENCE [LARGE SCALE GENOMIC DNA]</scope>
    <source>
        <strain evidence="10 11">7578-1</strain>
    </source>
</reference>
<dbReference type="CDD" id="cd08504">
    <property type="entry name" value="PBP2_OppA"/>
    <property type="match status" value="1"/>
</dbReference>
<evidence type="ECO:0000256" key="2">
    <source>
        <dbReference type="ARBA" id="ARBA00005695"/>
    </source>
</evidence>
<dbReference type="FunFam" id="3.90.76.10:FF:000001">
    <property type="entry name" value="Oligopeptide ABC transporter substrate-binding protein"/>
    <property type="match status" value="1"/>
</dbReference>
<dbReference type="OrthoDB" id="9801912at2"/>
<evidence type="ECO:0000256" key="5">
    <source>
        <dbReference type="ARBA" id="ARBA00022856"/>
    </source>
</evidence>
<dbReference type="SUPFAM" id="SSF53850">
    <property type="entry name" value="Periplasmic binding protein-like II"/>
    <property type="match status" value="1"/>
</dbReference>
<dbReference type="EMBL" id="PIQO01000001">
    <property type="protein sequence ID" value="PKR86760.1"/>
    <property type="molecule type" value="Genomic_DNA"/>
</dbReference>
<comment type="subcellular location">
    <subcellularLocation>
        <location evidence="1">Cell membrane</location>
        <topology evidence="1">Lipid-anchor</topology>
    </subcellularLocation>
</comment>
<keyword evidence="4 8" id="KW-0732">Signal</keyword>
<evidence type="ECO:0000256" key="6">
    <source>
        <dbReference type="ARBA" id="ARBA00023139"/>
    </source>
</evidence>
<dbReference type="PANTHER" id="PTHR30290">
    <property type="entry name" value="PERIPLASMIC BINDING COMPONENT OF ABC TRANSPORTER"/>
    <property type="match status" value="1"/>
</dbReference>
<evidence type="ECO:0000256" key="8">
    <source>
        <dbReference type="SAM" id="SignalP"/>
    </source>
</evidence>
<dbReference type="GO" id="GO:1904680">
    <property type="term" value="F:peptide transmembrane transporter activity"/>
    <property type="evidence" value="ECO:0007669"/>
    <property type="project" value="TreeGrafter"/>
</dbReference>
<dbReference type="GO" id="GO:0030288">
    <property type="term" value="C:outer membrane-bounded periplasmic space"/>
    <property type="evidence" value="ECO:0007669"/>
    <property type="project" value="UniProtKB-ARBA"/>
</dbReference>
<dbReference type="InterPro" id="IPR039424">
    <property type="entry name" value="SBP_5"/>
</dbReference>
<keyword evidence="7" id="KW-0449">Lipoprotein</keyword>
<keyword evidence="5" id="KW-0571">Peptide transport</keyword>
<feature type="domain" description="Solute-binding protein family 5" evidence="9">
    <location>
        <begin position="90"/>
        <end position="477"/>
    </location>
</feature>
<comment type="caution">
    <text evidence="10">The sequence shown here is derived from an EMBL/GenBank/DDBJ whole genome shotgun (WGS) entry which is preliminary data.</text>
</comment>
<feature type="chain" id="PRO_5039411354" evidence="8">
    <location>
        <begin position="25"/>
        <end position="562"/>
    </location>
</feature>
<dbReference type="GO" id="GO:0043190">
    <property type="term" value="C:ATP-binding cassette (ABC) transporter complex"/>
    <property type="evidence" value="ECO:0007669"/>
    <property type="project" value="InterPro"/>
</dbReference>
<dbReference type="PANTHER" id="PTHR30290:SF10">
    <property type="entry name" value="PERIPLASMIC OLIGOPEPTIDE-BINDING PROTEIN-RELATED"/>
    <property type="match status" value="1"/>
</dbReference>
<evidence type="ECO:0000313" key="11">
    <source>
        <dbReference type="Proteomes" id="UP000233440"/>
    </source>
</evidence>
<name>A0A2N3LQ72_9BACI</name>
<dbReference type="PROSITE" id="PS51257">
    <property type="entry name" value="PROKAR_LIPOPROTEIN"/>
    <property type="match status" value="1"/>
</dbReference>
<evidence type="ECO:0000256" key="7">
    <source>
        <dbReference type="ARBA" id="ARBA00023288"/>
    </source>
</evidence>
<keyword evidence="5" id="KW-0653">Protein transport</keyword>
<sequence length="562" mass="62786">MRKTKGRLGILLALSLVLSMILGACGTKSKDTSNAGSSDSNAKQVLNIMETAEIPTMNTYMAQDAASYNVMNQVFEGLMRLDQNNKPTLGMAAAEPTVNADKTVYTFKIRDAKWSNGDPVTANDFVYAWRQAIDPKNASPYGAYMMGGVIKNASEIAANKKKPEELGVKAIDDKTLEVTLEHPINYFESLMTFPLFYPMNQKYVESKGKEYATNSDNMIYNGPFTLTKWNGTGDTWTYEKNPNYWDKDTVKLSQINVNVVKDPGTVVNLYDTSKLDWGILSGEYAAQLKNSPDYKVLPEPTVFYLKFNQERANKKTVLANVNIRKAIAMAFDKKAMADTILANGSIAANGLYPKNFTTTKPNGEGEDVRKANGDILKYDAKKATELWKKGLKEIGKSTVTLELLGDDTENSKKMDEYLKGQLEKNLPGLSIKLSQLPFKVRLDRDTKQDYDIEFAGWGPDYQDLYTFSNLFITGGDQNRMGYSDPAYDKLVNDAYTKLGKGVSSEQYIQMQLDAEKILLDKDAAIAPVYQRALAVLQKPYVKGIVKHPFGPDYSYKWASIQK</sequence>
<proteinExistence type="inferred from homology"/>
<feature type="signal peptide" evidence="8">
    <location>
        <begin position="1"/>
        <end position="24"/>
    </location>
</feature>